<gene>
    <name evidence="2" type="ORF">C0029_18960</name>
</gene>
<dbReference type="EMBL" id="PKUR01000017">
    <property type="protein sequence ID" value="PLW84489.1"/>
    <property type="molecule type" value="Genomic_DNA"/>
</dbReference>
<dbReference type="Pfam" id="PF00149">
    <property type="entry name" value="Metallophos"/>
    <property type="match status" value="1"/>
</dbReference>
<comment type="caution">
    <text evidence="2">The sequence shown here is derived from an EMBL/GenBank/DDBJ whole genome shotgun (WGS) entry which is preliminary data.</text>
</comment>
<organism evidence="2 3">
    <name type="scientific">Halioglobus japonicus</name>
    <dbReference type="NCBI Taxonomy" id="930805"/>
    <lineage>
        <taxon>Bacteria</taxon>
        <taxon>Pseudomonadati</taxon>
        <taxon>Pseudomonadota</taxon>
        <taxon>Gammaproteobacteria</taxon>
        <taxon>Cellvibrionales</taxon>
        <taxon>Halieaceae</taxon>
        <taxon>Halioglobus</taxon>
    </lineage>
</organism>
<name>A0AAP8MBB7_9GAMM</name>
<dbReference type="PANTHER" id="PTHR37844">
    <property type="entry name" value="SER/THR PROTEIN PHOSPHATASE SUPERFAMILY (AFU_ORTHOLOGUE AFUA_1G14840)"/>
    <property type="match status" value="1"/>
</dbReference>
<reference evidence="2 3" key="1">
    <citation type="submission" date="2018-01" db="EMBL/GenBank/DDBJ databases">
        <title>The draft genome sequence of Halioglobus japonicus S1-36.</title>
        <authorList>
            <person name="Du Z.-J."/>
            <person name="Shi M.-J."/>
        </authorList>
    </citation>
    <scope>NUCLEOTIDE SEQUENCE [LARGE SCALE GENOMIC DNA]</scope>
    <source>
        <strain evidence="2 3">S1-36</strain>
    </source>
</reference>
<dbReference type="GO" id="GO:0016787">
    <property type="term" value="F:hydrolase activity"/>
    <property type="evidence" value="ECO:0007669"/>
    <property type="project" value="InterPro"/>
</dbReference>
<keyword evidence="3" id="KW-1185">Reference proteome</keyword>
<dbReference type="InterPro" id="IPR029052">
    <property type="entry name" value="Metallo-depent_PP-like"/>
</dbReference>
<dbReference type="InterPro" id="IPR004843">
    <property type="entry name" value="Calcineurin-like_PHP"/>
</dbReference>
<dbReference type="AlphaFoldDB" id="A0AAP8MBB7"/>
<evidence type="ECO:0000313" key="2">
    <source>
        <dbReference type="EMBL" id="PLW84489.1"/>
    </source>
</evidence>
<dbReference type="PANTHER" id="PTHR37844:SF2">
    <property type="entry name" value="SER_THR PROTEIN PHOSPHATASE SUPERFAMILY (AFU_ORTHOLOGUE AFUA_1G14840)"/>
    <property type="match status" value="1"/>
</dbReference>
<accession>A0AAP8MBB7</accession>
<feature type="domain" description="Calcineurin-like phosphoesterase" evidence="1">
    <location>
        <begin position="17"/>
        <end position="103"/>
    </location>
</feature>
<dbReference type="SUPFAM" id="SSF56300">
    <property type="entry name" value="Metallo-dependent phosphatases"/>
    <property type="match status" value="1"/>
</dbReference>
<evidence type="ECO:0000313" key="3">
    <source>
        <dbReference type="Proteomes" id="UP000235162"/>
    </source>
</evidence>
<dbReference type="Gene3D" id="3.60.21.10">
    <property type="match status" value="1"/>
</dbReference>
<evidence type="ECO:0000259" key="1">
    <source>
        <dbReference type="Pfam" id="PF00149"/>
    </source>
</evidence>
<sequence length="152" mass="17051">MGLDSHRKLLNGDLDIKIGLAPDLHTEFFDDLTDEELRSWFPDVDVVVLAGDCAKGDSLYDISGRVTTLTDSEVVVVAGNHEFYHPDIYAQNKRYRELFQGHPRLHYTEKDRVDIAGVTFLGTTLWTNFDAQGSAEYLSLRAVSGSAKRFLA</sequence>
<dbReference type="Proteomes" id="UP000235162">
    <property type="component" value="Unassembled WGS sequence"/>
</dbReference>
<proteinExistence type="predicted"/>
<protein>
    <recommendedName>
        <fullName evidence="1">Calcineurin-like phosphoesterase domain-containing protein</fullName>
    </recommendedName>
</protein>